<evidence type="ECO:0000256" key="8">
    <source>
        <dbReference type="ARBA" id="ARBA00022692"/>
    </source>
</evidence>
<dbReference type="FunFam" id="2.102.10.10:FF:000001">
    <property type="entry name" value="Cytochrome b-c1 complex subunit Rieske, mitochondrial"/>
    <property type="match status" value="1"/>
</dbReference>
<dbReference type="CDD" id="cd00038">
    <property type="entry name" value="CAP_ED"/>
    <property type="match status" value="2"/>
</dbReference>
<feature type="compositionally biased region" description="Low complexity" evidence="24">
    <location>
        <begin position="677"/>
        <end position="690"/>
    </location>
</feature>
<dbReference type="InterPro" id="IPR017941">
    <property type="entry name" value="Rieske_2Fe-2S"/>
</dbReference>
<dbReference type="GO" id="GO:0005739">
    <property type="term" value="C:mitochondrion"/>
    <property type="evidence" value="ECO:0007669"/>
    <property type="project" value="UniProtKB-ARBA"/>
</dbReference>
<evidence type="ECO:0000256" key="18">
    <source>
        <dbReference type="ARBA" id="ARBA00023136"/>
    </source>
</evidence>
<dbReference type="InterPro" id="IPR000595">
    <property type="entry name" value="cNMP-bd_dom"/>
</dbReference>
<dbReference type="InterPro" id="IPR020058">
    <property type="entry name" value="Glu/Gln-tRNA-synth_Ib_cat-dom"/>
</dbReference>
<evidence type="ECO:0000256" key="3">
    <source>
        <dbReference type="ARBA" id="ARBA00010651"/>
    </source>
</evidence>
<dbReference type="PRINTS" id="PR00103">
    <property type="entry name" value="CAMPKINASE"/>
</dbReference>
<feature type="domain" description="Cyclic nucleotide-binding" evidence="25">
    <location>
        <begin position="76"/>
        <end position="191"/>
    </location>
</feature>
<dbReference type="SUPFAM" id="SSF50715">
    <property type="entry name" value="Ribosomal protein L25-like"/>
    <property type="match status" value="1"/>
</dbReference>
<keyword evidence="14" id="KW-0648">Protein biosynthesis</keyword>
<feature type="region of interest" description="Disordered" evidence="24">
    <location>
        <begin position="1"/>
        <end position="47"/>
    </location>
</feature>
<dbReference type="InterPro" id="IPR006317">
    <property type="entry name" value="Ubiquinol_cyt_c_Rdtase_Fe-S-su"/>
</dbReference>
<dbReference type="InterPro" id="IPR000717">
    <property type="entry name" value="PCI_dom"/>
</dbReference>
<evidence type="ECO:0000256" key="12">
    <source>
        <dbReference type="ARBA" id="ARBA00022741"/>
    </source>
</evidence>
<keyword evidence="21" id="KW-1015">Disulfide bond</keyword>
<keyword evidence="16" id="KW-0408">Iron</keyword>
<dbReference type="Gene3D" id="3.40.50.620">
    <property type="entry name" value="HUPs"/>
    <property type="match status" value="1"/>
</dbReference>
<evidence type="ECO:0000256" key="16">
    <source>
        <dbReference type="ARBA" id="ARBA00023004"/>
    </source>
</evidence>
<feature type="compositionally biased region" description="Polar residues" evidence="24">
    <location>
        <begin position="367"/>
        <end position="378"/>
    </location>
</feature>
<keyword evidence="6" id="KW-0116">cAMP-binding</keyword>
<dbReference type="SMART" id="SM00100">
    <property type="entry name" value="cNMP"/>
    <property type="match status" value="2"/>
</dbReference>
<evidence type="ECO:0000256" key="13">
    <source>
        <dbReference type="ARBA" id="ARBA00022840"/>
    </source>
</evidence>
<evidence type="ECO:0000259" key="27">
    <source>
        <dbReference type="PROSITE" id="PS51296"/>
    </source>
</evidence>
<comment type="caution">
    <text evidence="28">The sequence shown here is derived from an EMBL/GenBank/DDBJ whole genome shotgun (WGS) entry which is preliminary data.</text>
</comment>
<evidence type="ECO:0000256" key="7">
    <source>
        <dbReference type="ARBA" id="ARBA00022598"/>
    </source>
</evidence>
<dbReference type="FunFam" id="2.60.120.10:FF:000013">
    <property type="entry name" value="cAMP-dependent protein kinase type I regulatory subunit"/>
    <property type="match status" value="1"/>
</dbReference>
<dbReference type="FunFam" id="3.40.50.620:FF:000037">
    <property type="entry name" value="Glutamine--tRNA ligase cytoplasmic"/>
    <property type="match status" value="1"/>
</dbReference>
<evidence type="ECO:0000259" key="25">
    <source>
        <dbReference type="PROSITE" id="PS50042"/>
    </source>
</evidence>
<dbReference type="GO" id="GO:0051537">
    <property type="term" value="F:2 iron, 2 sulfur cluster binding"/>
    <property type="evidence" value="ECO:0007669"/>
    <property type="project" value="UniProtKB-KW"/>
</dbReference>
<dbReference type="Gene3D" id="1.20.5.270">
    <property type="entry name" value="Ubiquinol cytochrome reductase, transmembrane domain"/>
    <property type="match status" value="1"/>
</dbReference>
<keyword evidence="9" id="KW-0001">2Fe-2S</keyword>
<dbReference type="PROSITE" id="PS50250">
    <property type="entry name" value="PCI"/>
    <property type="match status" value="1"/>
</dbReference>
<dbReference type="InterPro" id="IPR004192">
    <property type="entry name" value="Rieske_TM"/>
</dbReference>
<evidence type="ECO:0000256" key="6">
    <source>
        <dbReference type="ARBA" id="ARBA00022566"/>
    </source>
</evidence>
<feature type="region of interest" description="Disordered" evidence="24">
    <location>
        <begin position="367"/>
        <end position="522"/>
    </location>
</feature>
<evidence type="ECO:0000256" key="17">
    <source>
        <dbReference type="ARBA" id="ARBA00023014"/>
    </source>
</evidence>
<dbReference type="SUPFAM" id="SSF52374">
    <property type="entry name" value="Nucleotidylyl transferase"/>
    <property type="match status" value="1"/>
</dbReference>
<comment type="similarity">
    <text evidence="2">Belongs to the cAMP-dependent kinase regulatory chain family.</text>
</comment>
<proteinExistence type="inferred from homology"/>
<dbReference type="Pfam" id="PF20974">
    <property type="entry name" value="tRNA-synt_1c_C2"/>
    <property type="match status" value="1"/>
</dbReference>
<protein>
    <recommendedName>
        <fullName evidence="4">glutamine--tRNA ligase</fullName>
        <ecNumber evidence="4">6.1.1.18</ecNumber>
    </recommendedName>
</protein>
<dbReference type="PROSITE" id="PS50042">
    <property type="entry name" value="CNMP_BINDING_3"/>
    <property type="match status" value="2"/>
</dbReference>
<evidence type="ECO:0000313" key="28">
    <source>
        <dbReference type="EMBL" id="KAH0814364.1"/>
    </source>
</evidence>
<evidence type="ECO:0000256" key="22">
    <source>
        <dbReference type="ARBA" id="ARBA00034078"/>
    </source>
</evidence>
<evidence type="ECO:0000256" key="23">
    <source>
        <dbReference type="ARBA" id="ARBA00048270"/>
    </source>
</evidence>
<keyword evidence="8" id="KW-0812">Transmembrane</keyword>
<dbReference type="FunFam" id="1.20.5.270:FF:000001">
    <property type="entry name" value="Cytochrome b-c1 complex subunit Rieske, mitochondrial"/>
    <property type="match status" value="1"/>
</dbReference>
<feature type="domain" description="PCI" evidence="26">
    <location>
        <begin position="851"/>
        <end position="1021"/>
    </location>
</feature>
<dbReference type="Pfam" id="PF09165">
    <property type="entry name" value="Ubiq-Cytc-red_N"/>
    <property type="match status" value="1"/>
</dbReference>
<dbReference type="Gene3D" id="1.25.40.990">
    <property type="match status" value="1"/>
</dbReference>
<evidence type="ECO:0000256" key="20">
    <source>
        <dbReference type="ARBA" id="ARBA00023149"/>
    </source>
</evidence>
<name>A0A8J6HGN2_TENMO</name>
<dbReference type="GO" id="GO:0030552">
    <property type="term" value="F:cAMP binding"/>
    <property type="evidence" value="ECO:0007669"/>
    <property type="project" value="UniProtKB-KW"/>
</dbReference>
<dbReference type="InterPro" id="IPR001412">
    <property type="entry name" value="aa-tRNA-synth_I_CS"/>
</dbReference>
<keyword evidence="15" id="KW-1133">Transmembrane helix</keyword>
<evidence type="ECO:0000313" key="29">
    <source>
        <dbReference type="Proteomes" id="UP000719412"/>
    </source>
</evidence>
<keyword evidence="17" id="KW-0411">Iron-sulfur</keyword>
<feature type="region of interest" description="Disordered" evidence="24">
    <location>
        <begin position="610"/>
        <end position="691"/>
    </location>
</feature>
<dbReference type="GO" id="GO:0046872">
    <property type="term" value="F:metal ion binding"/>
    <property type="evidence" value="ECO:0007669"/>
    <property type="project" value="UniProtKB-KW"/>
</dbReference>
<dbReference type="InterPro" id="IPR020056">
    <property type="entry name" value="Rbsml_bL25/Gln-tRNA_synth_N"/>
</dbReference>
<dbReference type="InterPro" id="IPR020059">
    <property type="entry name" value="Glu/Gln-tRNA-synth_Ib_codon-bd"/>
</dbReference>
<dbReference type="GO" id="GO:0005829">
    <property type="term" value="C:cytosol"/>
    <property type="evidence" value="ECO:0007669"/>
    <property type="project" value="TreeGrafter"/>
</dbReference>
<keyword evidence="13" id="KW-0067">ATP-binding</keyword>
<evidence type="ECO:0000256" key="11">
    <source>
        <dbReference type="ARBA" id="ARBA00022737"/>
    </source>
</evidence>
<dbReference type="EC" id="6.1.1.18" evidence="4"/>
<feature type="compositionally biased region" description="Polar residues" evidence="24">
    <location>
        <begin position="424"/>
        <end position="434"/>
    </location>
</feature>
<dbReference type="PANTHER" id="PTHR43097:SF4">
    <property type="entry name" value="GLUTAMINE--TRNA LIGASE"/>
    <property type="match status" value="1"/>
</dbReference>
<keyword evidence="29" id="KW-1185">Reference proteome</keyword>
<dbReference type="Pfam" id="PF00027">
    <property type="entry name" value="cNMP_binding"/>
    <property type="match status" value="2"/>
</dbReference>
<dbReference type="Pfam" id="PF04558">
    <property type="entry name" value="tRNA_synt_1c_R1"/>
    <property type="match status" value="1"/>
</dbReference>
<dbReference type="GO" id="GO:0004819">
    <property type="term" value="F:glutamine-tRNA ligase activity"/>
    <property type="evidence" value="ECO:0007669"/>
    <property type="project" value="UniProtKB-EC"/>
</dbReference>
<dbReference type="GO" id="GO:0005524">
    <property type="term" value="F:ATP binding"/>
    <property type="evidence" value="ECO:0007669"/>
    <property type="project" value="UniProtKB-KW"/>
</dbReference>
<dbReference type="Pfam" id="PF03950">
    <property type="entry name" value="tRNA-synt_1c_C"/>
    <property type="match status" value="1"/>
</dbReference>
<dbReference type="InterPro" id="IPR036922">
    <property type="entry name" value="Rieske_2Fe-2S_sf"/>
</dbReference>
<dbReference type="Pfam" id="PF00355">
    <property type="entry name" value="Rieske"/>
    <property type="match status" value="1"/>
</dbReference>
<dbReference type="Gene3D" id="2.102.10.10">
    <property type="entry name" value="Rieske [2Fe-2S] iron-sulphur domain"/>
    <property type="match status" value="1"/>
</dbReference>
<feature type="region of interest" description="Disordered" evidence="24">
    <location>
        <begin position="1107"/>
        <end position="1134"/>
    </location>
</feature>
<gene>
    <name evidence="28" type="ORF">GEV33_008428</name>
</gene>
<dbReference type="SUPFAM" id="SSF81502">
    <property type="entry name" value="ISP transmembrane anchor"/>
    <property type="match status" value="1"/>
</dbReference>
<evidence type="ECO:0000256" key="2">
    <source>
        <dbReference type="ARBA" id="ARBA00005753"/>
    </source>
</evidence>
<dbReference type="InterPro" id="IPR014710">
    <property type="entry name" value="RmlC-like_jellyroll"/>
</dbReference>
<dbReference type="NCBIfam" id="TIGR00440">
    <property type="entry name" value="glnS"/>
    <property type="match status" value="1"/>
</dbReference>
<dbReference type="InterPro" id="IPR011035">
    <property type="entry name" value="Ribosomal_bL25/Gln-tRNA_synth"/>
</dbReference>
<dbReference type="InterPro" id="IPR015248">
    <property type="entry name" value="UQCRFS1_N"/>
</dbReference>
<evidence type="ECO:0000256" key="1">
    <source>
        <dbReference type="ARBA" id="ARBA00004167"/>
    </source>
</evidence>
<dbReference type="GO" id="GO:0008121">
    <property type="term" value="F:quinol-cytochrome-c reductase activity"/>
    <property type="evidence" value="ECO:0007669"/>
    <property type="project" value="InterPro"/>
</dbReference>
<dbReference type="InterPro" id="IPR007639">
    <property type="entry name" value="Gln-tRNA-synth_Ib_RNA-bd_N"/>
</dbReference>
<evidence type="ECO:0000256" key="9">
    <source>
        <dbReference type="ARBA" id="ARBA00022714"/>
    </source>
</evidence>
<dbReference type="GO" id="GO:0007611">
    <property type="term" value="P:learning or memory"/>
    <property type="evidence" value="ECO:0007669"/>
    <property type="project" value="UniProtKB-ARBA"/>
</dbReference>
<organism evidence="28 29">
    <name type="scientific">Tenebrio molitor</name>
    <name type="common">Yellow mealworm beetle</name>
    <dbReference type="NCBI Taxonomy" id="7067"/>
    <lineage>
        <taxon>Eukaryota</taxon>
        <taxon>Metazoa</taxon>
        <taxon>Ecdysozoa</taxon>
        <taxon>Arthropoda</taxon>
        <taxon>Hexapoda</taxon>
        <taxon>Insecta</taxon>
        <taxon>Pterygota</taxon>
        <taxon>Neoptera</taxon>
        <taxon>Endopterygota</taxon>
        <taxon>Coleoptera</taxon>
        <taxon>Polyphaga</taxon>
        <taxon>Cucujiformia</taxon>
        <taxon>Tenebrionidae</taxon>
        <taxon>Tenebrio</taxon>
    </lineage>
</organism>
<keyword evidence="11" id="KW-0677">Repeat</keyword>
<dbReference type="FunFam" id="2.60.120.10:FF:000006">
    <property type="entry name" value="cAMP-dependent protein kinase type I-alpha regulatory subunit"/>
    <property type="match status" value="1"/>
</dbReference>
<dbReference type="InterPro" id="IPR042559">
    <property type="entry name" value="Gln-tRNA-synth_Ib_RNA-bd_N_2"/>
</dbReference>
<dbReference type="FunFam" id="2.40.240.10:FF:000006">
    <property type="entry name" value="Putative glutamine--tRNA ligase"/>
    <property type="match status" value="1"/>
</dbReference>
<accession>A0A8J6HGN2</accession>
<feature type="compositionally biased region" description="Pro residues" evidence="24">
    <location>
        <begin position="462"/>
        <end position="503"/>
    </location>
</feature>
<dbReference type="InterPro" id="IPR037008">
    <property type="entry name" value="bc1_Rieske_TM_sf"/>
</dbReference>
<comment type="catalytic activity">
    <reaction evidence="23">
        <text>tRNA(Gln) + L-glutamine + ATP = L-glutaminyl-tRNA(Gln) + AMP + diphosphate</text>
        <dbReference type="Rhea" id="RHEA:20121"/>
        <dbReference type="Rhea" id="RHEA-COMP:9662"/>
        <dbReference type="Rhea" id="RHEA-COMP:9681"/>
        <dbReference type="ChEBI" id="CHEBI:30616"/>
        <dbReference type="ChEBI" id="CHEBI:33019"/>
        <dbReference type="ChEBI" id="CHEBI:58359"/>
        <dbReference type="ChEBI" id="CHEBI:78442"/>
        <dbReference type="ChEBI" id="CHEBI:78521"/>
        <dbReference type="ChEBI" id="CHEBI:456215"/>
        <dbReference type="EC" id="6.1.1.18"/>
    </reaction>
</comment>
<evidence type="ECO:0000256" key="15">
    <source>
        <dbReference type="ARBA" id="ARBA00022989"/>
    </source>
</evidence>
<evidence type="ECO:0000256" key="14">
    <source>
        <dbReference type="ARBA" id="ARBA00022917"/>
    </source>
</evidence>
<dbReference type="InterPro" id="IPR005062">
    <property type="entry name" value="SAC3/GANP/THP3_conserved"/>
</dbReference>
<dbReference type="EMBL" id="JABDTM020024352">
    <property type="protein sequence ID" value="KAH0814364.1"/>
    <property type="molecule type" value="Genomic_DNA"/>
</dbReference>
<keyword evidence="5" id="KW-0597">Phosphoprotein</keyword>
<dbReference type="SUPFAM" id="SSF50022">
    <property type="entry name" value="ISP domain"/>
    <property type="match status" value="1"/>
</dbReference>
<dbReference type="FunFam" id="1.25.40.990:FF:000010">
    <property type="entry name" value="Leukocyte receptor cluster member"/>
    <property type="match status" value="1"/>
</dbReference>
<dbReference type="InterPro" id="IPR004514">
    <property type="entry name" value="Gln-tRNA-synth"/>
</dbReference>
<dbReference type="Pfam" id="PF00749">
    <property type="entry name" value="tRNA-synt_1c"/>
    <property type="match status" value="1"/>
</dbReference>
<sequence length="1953" mass="220904">MMEEQALDAKQQVTSPEDTEDLSPLPTHTQQPVRRRGGISAEPVSEEDATSYVKKVVPKDYKTMAALSKAIAKNVLFSHLDENERSDIFDAMFPVTCLPGEAIIQQGDEGDNFYVIDQGEVEVYVNNEIVTTIGDGGSFGELALIYGTPRAATVKAKTDVKLWGIDRDSYRRILMGSTIRKRKMYEEFLSRVSILENLDKWERLTVADALEPVSFEDGETIVRQGEPGDDFYIIVEGTASVKQNRAEGEEPTEVGRLGPSDYFGEIALLLDRPRAATVVACGPLKCVKLDRARMEEKTAVSTAPASTAGAVGSDVQTTQQQQQQQSQWTSCYPMYNYDMTGTTYYPFYVMNSYPAYQTAIYHQVQQQMMENKSENSNKFVPPLPPGPSLPNINSSPHISKPPLLNTPKQMNSFRFNLPGKRPNGNLQQNNSLTSGAAKKKRKRNRNNQLNNLQNQNNSFALPPLPPPEQNIPKPAPPPETMPPSPPLPPLPDTSKPPPPPQTPEKPAVPVASNNPTDEWPPSLKDYVNRCYAKCKTNIDKNQVEIILKGKITHAYQIGQLHTKDWSKEPLPNIHSERPSLVPKTVPGQLAQFQNAPKKGLSPAMGARLGARASTLRGTSRSSSRSRSRSPARKKSRSRSRSPRRHRSSSSSSSVSSEEEFKPLVKSNKNNKMKNKLANRLGPTKNKFTNKQMKKQKMKEKKAHLLSTFGSELEENSELLLQRAARFNNVTKHKEVNGLTTNSKNIFMSDKYEDSITDFDWTGFHIVGTCQDLEKSFLRLTKAPEACEVRPVEVLKLSLQNVKNRWKQKPDYYYTCDQLKSIRQDLTVQGVRNDFTVEVYETHARIALEKGDHEEFNQCQTQLKMLYADVGGGNKNEFTGYRILYYIFTKNTLDIMTIMKSLSKEEKCNECINFALKLRSAWFLGNFHRFFQLYLRAPLMAGFLVDWFIERERKQYLKCIIKSYRQSISVNFIQQELAFPALEETLKFLEPFNLTFTDVTKSHVDYTPVRVEKAIEYTLAHINNVDLSELDRFCGVGVVVTPEEIEAVVEDLIKEYEKELLEKRYRFNAGPLMQKVRGKLPWADGKAIKSEIDVQIFDLLGPKTEEDLAPVQKSDKKSKSAAPAKPKQEEKVTNGIGTEQLLKEHLKVTGGKVQTRFPPEPNGILHIGHAKAININFGYAAANSGVCYLRYDDTNPEKEEEKFFTGIKDMVCWLGYKPYKITHSSDYFDQLYEWAVELIKSGLAYVCHQTADEMKGFNPQPSPWRDRPIAENLQLFQDMKNGKIDEGAATLRMKLTLEEGKLDPVAYRIRFTPHHRTGSKWCVYPTYDYTHCLCDSIENITHSLCTKEFQSRRSSYYWLCNALNIYCPVQWEYGRLNVNYTVVSKRKIAKLIDEGIVKDWDDPRLFTLTALRRRGFPAEAINNFCAQLGVTGAQSTVDPSMLEAYVRDYLNNTAQRRMVVLEPLEITIANFPSPKPIEISVPNFPNKPELGSHTVTFGQKIYIEKSDFLEDGNKNYRRLTKTQAVGLRHAGYVLQVKEIKKDSAGNVTGVICKCTEVDKVSSKPKAFIHWVSEPVKIEIRLYSSLFKHKNPEDPVEVPGGFVTDCNRDSLKILESFADKTLKSAKIFDKFQFERNGFFSVDPDTSAEKPTNVSSYLKAANQVVSNNIKPLHPNAVIPTKWVTPTPQLCLTSFTLSKSLPLGNVQVTSGPAVSTQVRWAHTDINVPDWSQYRRDSVKSPSAKNTDSEDNRKNFTYLVAGAGTVVSAYAAKALVTQFITSMSATADVLALAKIEIKLAEIPEGKSVTFKWRGKPLFIRHRTPEEIATEQGVNVSSLRDPQHDNDRVQKPEWLVILGVCTHLGCVPIANAGDWGGYYCPCHGSHYDASGRIRKGPAPLNLEVPFYEFPDEMVKNSVQVYEDHYLELPNIRVAEWYRRLQYRPCKKERASYRPRAAMR</sequence>
<evidence type="ECO:0000256" key="5">
    <source>
        <dbReference type="ARBA" id="ARBA00022553"/>
    </source>
</evidence>
<dbReference type="Proteomes" id="UP000719412">
    <property type="component" value="Unassembled WGS sequence"/>
</dbReference>
<dbReference type="Pfam" id="PF03399">
    <property type="entry name" value="SAC3_GANP"/>
    <property type="match status" value="1"/>
</dbReference>
<comment type="cofactor">
    <cofactor evidence="22">
        <name>[2Fe-2S] cluster</name>
        <dbReference type="ChEBI" id="CHEBI:190135"/>
    </cofactor>
</comment>
<dbReference type="InterPro" id="IPR007638">
    <property type="entry name" value="Gln-tRNA-synth_Ib_RNA-bd_2"/>
</dbReference>
<dbReference type="InterPro" id="IPR050132">
    <property type="entry name" value="Gln/Glu-tRNA_Ligase"/>
</dbReference>
<evidence type="ECO:0000256" key="21">
    <source>
        <dbReference type="ARBA" id="ARBA00023157"/>
    </source>
</evidence>
<dbReference type="SUPFAM" id="SSF51206">
    <property type="entry name" value="cAMP-binding domain-like"/>
    <property type="match status" value="2"/>
</dbReference>
<dbReference type="PROSITE" id="PS51296">
    <property type="entry name" value="RIESKE"/>
    <property type="match status" value="1"/>
</dbReference>
<dbReference type="Pfam" id="PF02921">
    <property type="entry name" value="UCR_TM"/>
    <property type="match status" value="1"/>
</dbReference>
<keyword evidence="12" id="KW-0547">Nucleotide-binding</keyword>
<comment type="subcellular location">
    <subcellularLocation>
        <location evidence="1">Membrane</location>
        <topology evidence="1">Single-pass membrane protein</topology>
    </subcellularLocation>
</comment>
<dbReference type="CDD" id="cd00807">
    <property type="entry name" value="GlnRS_core"/>
    <property type="match status" value="1"/>
</dbReference>
<keyword evidence="18" id="KW-0472">Membrane</keyword>
<dbReference type="InterPro" id="IPR018490">
    <property type="entry name" value="cNMP-bd_dom_sf"/>
</dbReference>
<reference evidence="28" key="1">
    <citation type="journal article" date="2020" name="J Insects Food Feed">
        <title>The yellow mealworm (Tenebrio molitor) genome: a resource for the emerging insects as food and feed industry.</title>
        <authorList>
            <person name="Eriksson T."/>
            <person name="Andere A."/>
            <person name="Kelstrup H."/>
            <person name="Emery V."/>
            <person name="Picard C."/>
        </authorList>
    </citation>
    <scope>NUCLEOTIDE SEQUENCE</scope>
    <source>
        <strain evidence="28">Stoneville</strain>
        <tissue evidence="28">Whole head</tissue>
    </source>
</reference>
<feature type="domain" description="Rieske" evidence="27">
    <location>
        <begin position="1815"/>
        <end position="1910"/>
    </location>
</feature>
<dbReference type="NCBIfam" id="TIGR01416">
    <property type="entry name" value="Rieske_proteo"/>
    <property type="match status" value="1"/>
</dbReference>
<dbReference type="GO" id="GO:0016020">
    <property type="term" value="C:membrane"/>
    <property type="evidence" value="ECO:0007669"/>
    <property type="project" value="UniProtKB-SubCell"/>
</dbReference>
<feature type="compositionally biased region" description="Low complexity" evidence="24">
    <location>
        <begin position="446"/>
        <end position="457"/>
    </location>
</feature>
<evidence type="ECO:0000256" key="24">
    <source>
        <dbReference type="SAM" id="MobiDB-lite"/>
    </source>
</evidence>
<comment type="similarity">
    <text evidence="3">Belongs to the Rieske iron-sulfur protein family.</text>
</comment>
<evidence type="ECO:0000256" key="19">
    <source>
        <dbReference type="ARBA" id="ARBA00023146"/>
    </source>
</evidence>
<dbReference type="GO" id="GO:0006425">
    <property type="term" value="P:glutaminyl-tRNA aminoacylation"/>
    <property type="evidence" value="ECO:0007669"/>
    <property type="project" value="InterPro"/>
</dbReference>
<keyword evidence="20" id="KW-0114">cAMP</keyword>
<dbReference type="Gene3D" id="1.10.10.2420">
    <property type="match status" value="1"/>
</dbReference>
<dbReference type="PROSITE" id="PS00178">
    <property type="entry name" value="AA_TRNA_LIGASE_I"/>
    <property type="match status" value="1"/>
</dbReference>
<feature type="domain" description="Cyclic nucleotide-binding" evidence="25">
    <location>
        <begin position="194"/>
        <end position="296"/>
    </location>
</feature>
<dbReference type="InterPro" id="IPR018488">
    <property type="entry name" value="cNMP-bd_CS"/>
</dbReference>
<dbReference type="GO" id="GO:0017101">
    <property type="term" value="C:aminoacyl-tRNA synthetase multienzyme complex"/>
    <property type="evidence" value="ECO:0007669"/>
    <property type="project" value="TreeGrafter"/>
</dbReference>
<dbReference type="InterPro" id="IPR014729">
    <property type="entry name" value="Rossmann-like_a/b/a_fold"/>
</dbReference>
<keyword evidence="19" id="KW-0030">Aminoacyl-tRNA synthetase</keyword>
<dbReference type="PROSITE" id="PS00889">
    <property type="entry name" value="CNMP_BINDING_2"/>
    <property type="match status" value="2"/>
</dbReference>
<evidence type="ECO:0000256" key="4">
    <source>
        <dbReference type="ARBA" id="ARBA00012836"/>
    </source>
</evidence>
<dbReference type="Pfam" id="PF04557">
    <property type="entry name" value="tRNA_synt_1c_R2"/>
    <property type="match status" value="1"/>
</dbReference>
<dbReference type="Gene3D" id="2.60.120.10">
    <property type="entry name" value="Jelly Rolls"/>
    <property type="match status" value="2"/>
</dbReference>
<keyword evidence="7" id="KW-0436">Ligase</keyword>
<evidence type="ECO:0000259" key="26">
    <source>
        <dbReference type="PROSITE" id="PS50250"/>
    </source>
</evidence>
<reference evidence="28" key="2">
    <citation type="submission" date="2021-08" db="EMBL/GenBank/DDBJ databases">
        <authorList>
            <person name="Eriksson T."/>
        </authorList>
    </citation>
    <scope>NUCLEOTIDE SEQUENCE</scope>
    <source>
        <strain evidence="28">Stoneville</strain>
        <tissue evidence="28">Whole head</tissue>
    </source>
</reference>
<dbReference type="Gene3D" id="2.40.240.10">
    <property type="entry name" value="Ribosomal Protein L25, Chain P"/>
    <property type="match status" value="2"/>
</dbReference>
<dbReference type="PROSITE" id="PS00888">
    <property type="entry name" value="CNMP_BINDING_1"/>
    <property type="match status" value="2"/>
</dbReference>
<feature type="compositionally biased region" description="Basic residues" evidence="24">
    <location>
        <begin position="623"/>
        <end position="647"/>
    </location>
</feature>
<dbReference type="CDD" id="cd03470">
    <property type="entry name" value="Rieske_cytochrome_bc1"/>
    <property type="match status" value="1"/>
</dbReference>
<evidence type="ECO:0000256" key="10">
    <source>
        <dbReference type="ARBA" id="ARBA00022723"/>
    </source>
</evidence>
<keyword evidence="10" id="KW-0479">Metal-binding</keyword>
<dbReference type="InterPro" id="IPR049437">
    <property type="entry name" value="tRNA-synt_1c_C2"/>
</dbReference>
<dbReference type="FunFam" id="1.10.10.2420:FF:000001">
    <property type="entry name" value="Glutamine--tRNA ligase cytoplasmic"/>
    <property type="match status" value="1"/>
</dbReference>
<dbReference type="PANTHER" id="PTHR43097">
    <property type="entry name" value="GLUTAMINE-TRNA LIGASE"/>
    <property type="match status" value="1"/>
</dbReference>